<evidence type="ECO:0000256" key="1">
    <source>
        <dbReference type="SAM" id="Phobius"/>
    </source>
</evidence>
<evidence type="ECO:0000313" key="3">
    <source>
        <dbReference type="Proteomes" id="UP000001822"/>
    </source>
</evidence>
<keyword evidence="1" id="KW-0812">Transmembrane</keyword>
<dbReference type="AlphaFoldDB" id="A0A6N4SW92"/>
<dbReference type="KEGG" id="chu:CHU_3584"/>
<proteinExistence type="predicted"/>
<dbReference type="InterPro" id="IPR007404">
    <property type="entry name" value="YdjM-like"/>
</dbReference>
<accession>A0A6N4SW92</accession>
<organism evidence="2 3">
    <name type="scientific">Cytophaga hutchinsonii (strain ATCC 33406 / DSM 1761 / CIP 103989 / NBRC 15051 / NCIMB 9469 / D465)</name>
    <dbReference type="NCBI Taxonomy" id="269798"/>
    <lineage>
        <taxon>Bacteria</taxon>
        <taxon>Pseudomonadati</taxon>
        <taxon>Bacteroidota</taxon>
        <taxon>Cytophagia</taxon>
        <taxon>Cytophagales</taxon>
        <taxon>Cytophagaceae</taxon>
        <taxon>Cytophaga</taxon>
    </lineage>
</organism>
<keyword evidence="1" id="KW-1133">Transmembrane helix</keyword>
<dbReference type="Pfam" id="PF04307">
    <property type="entry name" value="YdjM"/>
    <property type="match status" value="1"/>
</dbReference>
<protein>
    <recommendedName>
        <fullName evidence="4">Membrane-bound metal-dependent hydrolase</fullName>
    </recommendedName>
</protein>
<keyword evidence="1" id="KW-0472">Membrane</keyword>
<feature type="transmembrane region" description="Helical" evidence="1">
    <location>
        <begin position="31"/>
        <end position="53"/>
    </location>
</feature>
<dbReference type="EMBL" id="CP000383">
    <property type="protein sequence ID" value="ABG60817.1"/>
    <property type="molecule type" value="Genomic_DNA"/>
</dbReference>
<evidence type="ECO:0000313" key="2">
    <source>
        <dbReference type="EMBL" id="ABG60817.1"/>
    </source>
</evidence>
<evidence type="ECO:0008006" key="4">
    <source>
        <dbReference type="Google" id="ProtNLM"/>
    </source>
</evidence>
<feature type="transmembrane region" description="Helical" evidence="1">
    <location>
        <begin position="197"/>
        <end position="216"/>
    </location>
</feature>
<sequence length="266" mass="30618">MDILIHTLSGTATAALISTFTKAKTKTKLSLILLGGFAGALPDIDAISLWSGFDSTIGKWLHLKHTGMEIYFGKFWYSHHGFFHSLLAAALLAAVFICLRKLFFKEESWKKYISMPQTKWILLLFFCSYVSHLIGDLPTPAAAWGGVRLFFPFEVYIGGFGTTWWWNNYDVFLSLLTATILLVILTLIEGNIFQKDYVRMSVLIYVCCVSFCTYFVTHRSISYAYEGNTLRYAFYERTSKMDQYSRLRKPLFKIMTTFDNKLPVYF</sequence>
<dbReference type="Proteomes" id="UP000001822">
    <property type="component" value="Chromosome"/>
</dbReference>
<feature type="transmembrane region" description="Helical" evidence="1">
    <location>
        <begin position="81"/>
        <end position="99"/>
    </location>
</feature>
<gene>
    <name evidence="2" type="ordered locus">CHU_3584</name>
</gene>
<feature type="transmembrane region" description="Helical" evidence="1">
    <location>
        <begin position="120"/>
        <end position="144"/>
    </location>
</feature>
<reference evidence="2 3" key="1">
    <citation type="journal article" date="2007" name="Appl. Environ. Microbiol.">
        <title>Genome sequence of the cellulolytic gliding bacterium Cytophaga hutchinsonii.</title>
        <authorList>
            <person name="Xie G."/>
            <person name="Bruce D.C."/>
            <person name="Challacombe J.F."/>
            <person name="Chertkov O."/>
            <person name="Detter J.C."/>
            <person name="Gilna P."/>
            <person name="Han C.S."/>
            <person name="Lucas S."/>
            <person name="Misra M."/>
            <person name="Myers G.L."/>
            <person name="Richardson P."/>
            <person name="Tapia R."/>
            <person name="Thayer N."/>
            <person name="Thompson L.S."/>
            <person name="Brettin T.S."/>
            <person name="Henrissat B."/>
            <person name="Wilson D.B."/>
            <person name="McBride M.J."/>
        </authorList>
    </citation>
    <scope>NUCLEOTIDE SEQUENCE [LARGE SCALE GENOMIC DNA]</scope>
    <source>
        <strain evidence="3">ATCC 33406 / DSM 1761 / CIP 103989 / NBRC 15051 / NCIMB 9469 / D465</strain>
    </source>
</reference>
<keyword evidence="3" id="KW-1185">Reference proteome</keyword>
<feature type="transmembrane region" description="Helical" evidence="1">
    <location>
        <begin position="164"/>
        <end position="185"/>
    </location>
</feature>
<name>A0A6N4SW92_CYTH3</name>
<dbReference type="RefSeq" id="WP_011586924.1">
    <property type="nucleotide sequence ID" value="NC_008255.1"/>
</dbReference>
<dbReference type="OrthoDB" id="979707at2"/>